<evidence type="ECO:0000313" key="1">
    <source>
        <dbReference type="EMBL" id="QRW42562.1"/>
    </source>
</evidence>
<dbReference type="EMBL" id="MW434222">
    <property type="protein sequence ID" value="QRW42562.1"/>
    <property type="molecule type" value="Genomic_RNA"/>
</dbReference>
<proteinExistence type="predicted"/>
<accession>A0A894KKW8</accession>
<sequence length="547" mass="60482">MSDNEETNPDATAMEVGERTVTKRKIVNVDGAEIPDPKRSRAPVNHQFKHDVWSFILHFHEALRIHWEIPTWTNIDDMADITSAMHTVHNRKRQSVRAAGTILTRLGPATAVTVGGVIKPLDEVIKIYDAVLAKHPSIVYEDSARGRDSAGGLGSILTLIAAYKDRFNEVRVGMGKVTLTKTEGVVSDIPIAMFGLESYHQVTLKGCSYSPIKQSSMKNTLGPMTVAINLACTTDSRFAKSWRDTFCNMFKLVPNHVDIANVLQGSKGNEHSLMRALGDLCLTGITRGANKAHFPMAMVMSLCHKKPEYHNLFTNSDLTRIVGLEGHTITRALPTVIKNIDFSGHGALGFWNVSGRCDKYTMRGEMPQQMCSEMLFHAVWGTHTEDLGYLQWLTDHRFLNRNDIDKRLQSRGSSGKTCNPIPIIFKRFSKMANAALNNTVSGTAGQVVAMPTFSGMRRSDVELDHPLLKILSGQQQSVSVGGNMDASRLVNVLLTLKAKIEKGIRENKCLMLGTTKHFSYDETTDGAAYGPEIDELPTLSNTFFYGA</sequence>
<dbReference type="GO" id="GO:0019013">
    <property type="term" value="C:viral nucleocapsid"/>
    <property type="evidence" value="ECO:0007669"/>
    <property type="project" value="UniProtKB-KW"/>
</dbReference>
<organism evidence="2">
    <name type="scientific">Astopletus virus</name>
    <dbReference type="NCBI Taxonomy" id="2800905"/>
    <lineage>
        <taxon>Viruses</taxon>
        <taxon>Riboviria</taxon>
    </lineage>
</organism>
<dbReference type="EMBL" id="MW434223">
    <property type="protein sequence ID" value="QRW42563.1"/>
    <property type="molecule type" value="Genomic_RNA"/>
</dbReference>
<keyword evidence="2" id="KW-0543">Viral nucleoprotein</keyword>
<name>A0A894KKW8_9VIRU</name>
<protein>
    <submittedName>
        <fullName evidence="2">Nucleoprotein</fullName>
    </submittedName>
</protein>
<keyword evidence="2" id="KW-0946">Virion</keyword>
<evidence type="ECO:0000313" key="2">
    <source>
        <dbReference type="EMBL" id="QRW42563.1"/>
    </source>
</evidence>
<reference evidence="2" key="1">
    <citation type="journal article" date="2020" name="bioRxiv">
        <title>Single mosquito metatranscriptomics identifies vectors, emerging pathogens and reservoirs in one assay.</title>
        <authorList>
            <person name="Batson J."/>
            <person name="Dudas G."/>
            <person name="Haas-Stapleton E."/>
            <person name="Kistler A.L."/>
            <person name="Li L.M."/>
            <person name="Logan P."/>
            <person name="Ratnasiri K."/>
            <person name="Retallack H."/>
        </authorList>
    </citation>
    <scope>NUCLEOTIDE SEQUENCE</scope>
    <source>
        <strain evidence="1">CMS001_027_ALCO</strain>
        <strain evidence="2">CMS001_046_ALCO</strain>
    </source>
</reference>